<gene>
    <name evidence="1" type="ORF">LARSCL_LOCUS6267</name>
</gene>
<dbReference type="EMBL" id="CAXIEN010000059">
    <property type="protein sequence ID" value="CAL1272245.1"/>
    <property type="molecule type" value="Genomic_DNA"/>
</dbReference>
<accession>A0AAV1ZKG8</accession>
<dbReference type="Proteomes" id="UP001497382">
    <property type="component" value="Unassembled WGS sequence"/>
</dbReference>
<sequence>MPWKCLKRALPLYKPRPLHEYEFCIQFIKIGSNNCCIFKYSQKDDG</sequence>
<comment type="caution">
    <text evidence="1">The sequence shown here is derived from an EMBL/GenBank/DDBJ whole genome shotgun (WGS) entry which is preliminary data.</text>
</comment>
<organism evidence="1 2">
    <name type="scientific">Larinioides sclopetarius</name>
    <dbReference type="NCBI Taxonomy" id="280406"/>
    <lineage>
        <taxon>Eukaryota</taxon>
        <taxon>Metazoa</taxon>
        <taxon>Ecdysozoa</taxon>
        <taxon>Arthropoda</taxon>
        <taxon>Chelicerata</taxon>
        <taxon>Arachnida</taxon>
        <taxon>Araneae</taxon>
        <taxon>Araneomorphae</taxon>
        <taxon>Entelegynae</taxon>
        <taxon>Araneoidea</taxon>
        <taxon>Araneidae</taxon>
        <taxon>Larinioides</taxon>
    </lineage>
</organism>
<protein>
    <submittedName>
        <fullName evidence="1">Uncharacterized protein</fullName>
    </submittedName>
</protein>
<proteinExistence type="predicted"/>
<keyword evidence="2" id="KW-1185">Reference proteome</keyword>
<evidence type="ECO:0000313" key="1">
    <source>
        <dbReference type="EMBL" id="CAL1272245.1"/>
    </source>
</evidence>
<dbReference type="AlphaFoldDB" id="A0AAV1ZKG8"/>
<name>A0AAV1ZKG8_9ARAC</name>
<reference evidence="1 2" key="1">
    <citation type="submission" date="2024-04" db="EMBL/GenBank/DDBJ databases">
        <authorList>
            <person name="Rising A."/>
            <person name="Reimegard J."/>
            <person name="Sonavane S."/>
            <person name="Akerstrom W."/>
            <person name="Nylinder S."/>
            <person name="Hedman E."/>
            <person name="Kallberg Y."/>
        </authorList>
    </citation>
    <scope>NUCLEOTIDE SEQUENCE [LARGE SCALE GENOMIC DNA]</scope>
</reference>
<evidence type="ECO:0000313" key="2">
    <source>
        <dbReference type="Proteomes" id="UP001497382"/>
    </source>
</evidence>